<reference evidence="4 5" key="2">
    <citation type="submission" date="2019-06" db="EMBL/GenBank/DDBJ databases">
        <title>Martelella lutilitoris sp. nov., isolated from a tidal mudflat.</title>
        <authorList>
            <person name="Kim Y.-J."/>
        </authorList>
    </citation>
    <scope>NUCLEOTIDE SEQUENCE [LARGE SCALE GENOMIC DNA]</scope>
    <source>
        <strain evidence="4 5">GH2-6</strain>
    </source>
</reference>
<evidence type="ECO:0000313" key="5">
    <source>
        <dbReference type="Proteomes" id="UP000307874"/>
    </source>
</evidence>
<evidence type="ECO:0000256" key="2">
    <source>
        <dbReference type="ARBA" id="ARBA00023315"/>
    </source>
</evidence>
<dbReference type="PANTHER" id="PTHR43420">
    <property type="entry name" value="ACETYLTRANSFERASE"/>
    <property type="match status" value="1"/>
</dbReference>
<protein>
    <submittedName>
        <fullName evidence="4">GNAT family N-acetyltransferase</fullName>
    </submittedName>
</protein>
<keyword evidence="2" id="KW-0012">Acyltransferase</keyword>
<keyword evidence="1 4" id="KW-0808">Transferase</keyword>
<dbReference type="Proteomes" id="UP000307874">
    <property type="component" value="Unassembled WGS sequence"/>
</dbReference>
<name>A0A5C4JKS7_9HYPH</name>
<sequence>MPSPAADCSGFAMLPFFRRSPEIDLFPLGDEHLGLAADLHRKRFSHAWSAGELRKLLGQAPVFGHIARHVNRIVSPPAAGFVLARSVEEEAEILTICVGPDYARNGVGWRLMVAAMQEARMRGAAYMLLEVDAQNQAAIGLYRKLGFFEVGRRKAYYAHDDGTRSTALVMRRDLG</sequence>
<comment type="caution">
    <text evidence="4">The sequence shown here is derived from an EMBL/GenBank/DDBJ whole genome shotgun (WGS) entry which is preliminary data.</text>
</comment>
<proteinExistence type="predicted"/>
<evidence type="ECO:0000256" key="1">
    <source>
        <dbReference type="ARBA" id="ARBA00022679"/>
    </source>
</evidence>
<dbReference type="SUPFAM" id="SSF55729">
    <property type="entry name" value="Acyl-CoA N-acyltransferases (Nat)"/>
    <property type="match status" value="1"/>
</dbReference>
<accession>A0A5C4JKS7</accession>
<evidence type="ECO:0000259" key="3">
    <source>
        <dbReference type="PROSITE" id="PS51186"/>
    </source>
</evidence>
<dbReference type="CDD" id="cd04301">
    <property type="entry name" value="NAT_SF"/>
    <property type="match status" value="1"/>
</dbReference>
<dbReference type="GO" id="GO:0016747">
    <property type="term" value="F:acyltransferase activity, transferring groups other than amino-acyl groups"/>
    <property type="evidence" value="ECO:0007669"/>
    <property type="project" value="InterPro"/>
</dbReference>
<gene>
    <name evidence="4" type="ORF">FF124_19615</name>
</gene>
<dbReference type="InterPro" id="IPR016181">
    <property type="entry name" value="Acyl_CoA_acyltransferase"/>
</dbReference>
<dbReference type="PROSITE" id="PS51186">
    <property type="entry name" value="GNAT"/>
    <property type="match status" value="1"/>
</dbReference>
<reference evidence="4 5" key="1">
    <citation type="submission" date="2019-05" db="EMBL/GenBank/DDBJ databases">
        <authorList>
            <person name="Lee S.D."/>
        </authorList>
    </citation>
    <scope>NUCLEOTIDE SEQUENCE [LARGE SCALE GENOMIC DNA]</scope>
    <source>
        <strain evidence="4 5">GH2-6</strain>
    </source>
</reference>
<dbReference type="PANTHER" id="PTHR43420:SF12">
    <property type="entry name" value="N-ACETYLTRANSFERASE DOMAIN-CONTAINING PROTEIN"/>
    <property type="match status" value="1"/>
</dbReference>
<dbReference type="InterPro" id="IPR050680">
    <property type="entry name" value="YpeA/RimI_acetyltransf"/>
</dbReference>
<feature type="domain" description="N-acetyltransferase" evidence="3">
    <location>
        <begin position="23"/>
        <end position="175"/>
    </location>
</feature>
<dbReference type="EMBL" id="VCLB01000012">
    <property type="protein sequence ID" value="TNB46115.1"/>
    <property type="molecule type" value="Genomic_DNA"/>
</dbReference>
<evidence type="ECO:0000313" key="4">
    <source>
        <dbReference type="EMBL" id="TNB46115.1"/>
    </source>
</evidence>
<dbReference type="Gene3D" id="3.40.630.30">
    <property type="match status" value="1"/>
</dbReference>
<dbReference type="OrthoDB" id="9804026at2"/>
<dbReference type="InterPro" id="IPR000182">
    <property type="entry name" value="GNAT_dom"/>
</dbReference>
<dbReference type="AlphaFoldDB" id="A0A5C4JKS7"/>
<dbReference type="Pfam" id="PF00583">
    <property type="entry name" value="Acetyltransf_1"/>
    <property type="match status" value="1"/>
</dbReference>
<keyword evidence="5" id="KW-1185">Reference proteome</keyword>
<organism evidence="4 5">
    <name type="scientific">Martelella lutilitoris</name>
    <dbReference type="NCBI Taxonomy" id="2583532"/>
    <lineage>
        <taxon>Bacteria</taxon>
        <taxon>Pseudomonadati</taxon>
        <taxon>Pseudomonadota</taxon>
        <taxon>Alphaproteobacteria</taxon>
        <taxon>Hyphomicrobiales</taxon>
        <taxon>Aurantimonadaceae</taxon>
        <taxon>Martelella</taxon>
    </lineage>
</organism>